<evidence type="ECO:0000313" key="5">
    <source>
        <dbReference type="EMBL" id="MFC2925951.1"/>
    </source>
</evidence>
<dbReference type="SUPFAM" id="SSF88723">
    <property type="entry name" value="PIN domain-like"/>
    <property type="match status" value="1"/>
</dbReference>
<dbReference type="InterPro" id="IPR008918">
    <property type="entry name" value="HhH2"/>
</dbReference>
<keyword evidence="1" id="KW-0540">Nuclease</keyword>
<dbReference type="InterPro" id="IPR029060">
    <property type="entry name" value="PIN-like_dom_sf"/>
</dbReference>
<sequence length="298" mass="33547">MRSALVSVTPNSWCQNMSETPRLKIVLVDGSNLFWRAAMGFPARIIGRRSEDITPTFGFFALLRAGLRSIDAQKVVLVFFDSERSSNQNRKIDYTYKNNRFGDLSHFDQFDHLIDGLNMCGIRNYVCDDYEADDAIASAREGHRSHSVTIFSSDKDFYQLVDEKTEILDTQKKKDAWIINANWIVARYGVLPSQWVDYRSLIGDPADNIKGITGIGPKKAQLLLGKHVTLDNIASMDSDPGPLEGKVLDAWDDLERARALLRLDPTLKLEQSPQLEPTADLPIAAKICEGLSLLREKK</sequence>
<dbReference type="Pfam" id="PF02739">
    <property type="entry name" value="5_3_exonuc_N"/>
    <property type="match status" value="1"/>
</dbReference>
<organism evidence="5 6">
    <name type="scientific">Hyphobacterium vulgare</name>
    <dbReference type="NCBI Taxonomy" id="1736751"/>
    <lineage>
        <taxon>Bacteria</taxon>
        <taxon>Pseudomonadati</taxon>
        <taxon>Pseudomonadota</taxon>
        <taxon>Alphaproteobacteria</taxon>
        <taxon>Maricaulales</taxon>
        <taxon>Maricaulaceae</taxon>
        <taxon>Hyphobacterium</taxon>
    </lineage>
</organism>
<keyword evidence="2" id="KW-0378">Hydrolase</keyword>
<dbReference type="SMART" id="SM00279">
    <property type="entry name" value="HhH2"/>
    <property type="match status" value="1"/>
</dbReference>
<name>A0ABV6ZWU4_9PROT</name>
<dbReference type="SMART" id="SM00475">
    <property type="entry name" value="53EXOc"/>
    <property type="match status" value="1"/>
</dbReference>
<evidence type="ECO:0000259" key="4">
    <source>
        <dbReference type="SMART" id="SM00475"/>
    </source>
</evidence>
<evidence type="ECO:0000256" key="3">
    <source>
        <dbReference type="ARBA" id="ARBA00023125"/>
    </source>
</evidence>
<keyword evidence="3" id="KW-0238">DNA-binding</keyword>
<dbReference type="InterPro" id="IPR020046">
    <property type="entry name" value="5-3_exonucl_a-hlix_arch_N"/>
</dbReference>
<dbReference type="PANTHER" id="PTHR42646:SF2">
    <property type="entry name" value="5'-3' EXONUCLEASE FAMILY PROTEIN"/>
    <property type="match status" value="1"/>
</dbReference>
<dbReference type="InterPro" id="IPR002421">
    <property type="entry name" value="5-3_exonuclease"/>
</dbReference>
<evidence type="ECO:0000313" key="6">
    <source>
        <dbReference type="Proteomes" id="UP001595379"/>
    </source>
</evidence>
<dbReference type="Gene3D" id="1.10.150.20">
    <property type="entry name" value="5' to 3' exonuclease, C-terminal subdomain"/>
    <property type="match status" value="1"/>
</dbReference>
<keyword evidence="6" id="KW-1185">Reference proteome</keyword>
<gene>
    <name evidence="5" type="ORF">ACFOOR_07520</name>
</gene>
<evidence type="ECO:0000256" key="1">
    <source>
        <dbReference type="ARBA" id="ARBA00022722"/>
    </source>
</evidence>
<dbReference type="InterPro" id="IPR020045">
    <property type="entry name" value="DNA_polI_H3TH"/>
</dbReference>
<reference evidence="6" key="1">
    <citation type="journal article" date="2019" name="Int. J. Syst. Evol. Microbiol.">
        <title>The Global Catalogue of Microorganisms (GCM) 10K type strain sequencing project: providing services to taxonomists for standard genome sequencing and annotation.</title>
        <authorList>
            <consortium name="The Broad Institute Genomics Platform"/>
            <consortium name="The Broad Institute Genome Sequencing Center for Infectious Disease"/>
            <person name="Wu L."/>
            <person name="Ma J."/>
        </authorList>
    </citation>
    <scope>NUCLEOTIDE SEQUENCE [LARGE SCALE GENOMIC DNA]</scope>
    <source>
        <strain evidence="6">KCTC 52487</strain>
    </source>
</reference>
<feature type="domain" description="5'-3' exonuclease" evidence="4">
    <location>
        <begin position="23"/>
        <end position="278"/>
    </location>
</feature>
<comment type="caution">
    <text evidence="5">The sequence shown here is derived from an EMBL/GenBank/DDBJ whole genome shotgun (WGS) entry which is preliminary data.</text>
</comment>
<dbReference type="EMBL" id="JBHRSV010000012">
    <property type="protein sequence ID" value="MFC2925951.1"/>
    <property type="molecule type" value="Genomic_DNA"/>
</dbReference>
<dbReference type="SUPFAM" id="SSF47807">
    <property type="entry name" value="5' to 3' exonuclease, C-terminal subdomain"/>
    <property type="match status" value="1"/>
</dbReference>
<evidence type="ECO:0000256" key="2">
    <source>
        <dbReference type="ARBA" id="ARBA00022801"/>
    </source>
</evidence>
<dbReference type="PANTHER" id="PTHR42646">
    <property type="entry name" value="FLAP ENDONUCLEASE XNI"/>
    <property type="match status" value="1"/>
</dbReference>
<keyword evidence="5" id="KW-0269">Exonuclease</keyword>
<dbReference type="Proteomes" id="UP001595379">
    <property type="component" value="Unassembled WGS sequence"/>
</dbReference>
<dbReference type="Pfam" id="PF01367">
    <property type="entry name" value="5_3_exonuc"/>
    <property type="match status" value="1"/>
</dbReference>
<dbReference type="CDD" id="cd09898">
    <property type="entry name" value="H3TH_53EXO"/>
    <property type="match status" value="1"/>
</dbReference>
<dbReference type="RefSeq" id="WP_343164862.1">
    <property type="nucleotide sequence ID" value="NZ_JBHRSV010000012.1"/>
</dbReference>
<dbReference type="InterPro" id="IPR038969">
    <property type="entry name" value="FEN"/>
</dbReference>
<protein>
    <submittedName>
        <fullName evidence="5">5'-3' exonuclease H3TH domain-containing protein</fullName>
    </submittedName>
</protein>
<dbReference type="Gene3D" id="3.40.50.1010">
    <property type="entry name" value="5'-nuclease"/>
    <property type="match status" value="1"/>
</dbReference>
<proteinExistence type="predicted"/>
<dbReference type="InterPro" id="IPR036279">
    <property type="entry name" value="5-3_exonuclease_C_sf"/>
</dbReference>
<accession>A0ABV6ZWU4</accession>
<dbReference type="GO" id="GO:0004527">
    <property type="term" value="F:exonuclease activity"/>
    <property type="evidence" value="ECO:0007669"/>
    <property type="project" value="UniProtKB-KW"/>
</dbReference>